<reference evidence="1" key="1">
    <citation type="submission" date="2022-08" db="EMBL/GenBank/DDBJ databases">
        <title>The complete genome sequence of the thermophilic bacterium Laceyella sacchari FBKL4.010 reveals the basis for tetramethylpyrazine biosynthesis in Moutai-flavor Daqu.</title>
        <authorList>
            <person name="Li D."/>
            <person name="Huang W."/>
            <person name="Wang C."/>
            <person name="Qiu S."/>
        </authorList>
    </citation>
    <scope>NUCLEOTIDE SEQUENCE</scope>
    <source>
        <strain evidence="1">FBKL4.014</strain>
    </source>
</reference>
<keyword evidence="2" id="KW-1185">Reference proteome</keyword>
<proteinExistence type="predicted"/>
<dbReference type="RefSeq" id="WP_054095844.1">
    <property type="nucleotide sequence ID" value="NZ_CP103866.1"/>
</dbReference>
<evidence type="ECO:0000313" key="1">
    <source>
        <dbReference type="EMBL" id="UWE04881.1"/>
    </source>
</evidence>
<protein>
    <submittedName>
        <fullName evidence="1">Uncharacterized protein</fullName>
    </submittedName>
</protein>
<accession>A0ABY5U5I4</accession>
<organism evidence="1 2">
    <name type="scientific">Laceyella sacchari</name>
    <name type="common">Thermoactinomyces thalpophilus</name>
    <dbReference type="NCBI Taxonomy" id="37482"/>
    <lineage>
        <taxon>Bacteria</taxon>
        <taxon>Bacillati</taxon>
        <taxon>Bacillota</taxon>
        <taxon>Bacilli</taxon>
        <taxon>Bacillales</taxon>
        <taxon>Thermoactinomycetaceae</taxon>
        <taxon>Laceyella</taxon>
    </lineage>
</organism>
<dbReference type="Proteomes" id="UP001058650">
    <property type="component" value="Chromosome"/>
</dbReference>
<gene>
    <name evidence="1" type="ORF">NYR52_07110</name>
</gene>
<sequence length="93" mass="10633">MSLPAGMMQLELFADQDDYEWNPNPMVRTYGLTWNAAKCGVTTNKPKAHPCLHFDPVTKRCVMRRGIHDPNWDACGKYQPMQAGSHRKRVSDL</sequence>
<evidence type="ECO:0000313" key="2">
    <source>
        <dbReference type="Proteomes" id="UP001058650"/>
    </source>
</evidence>
<dbReference type="EMBL" id="CP103866">
    <property type="protein sequence ID" value="UWE04881.1"/>
    <property type="molecule type" value="Genomic_DNA"/>
</dbReference>
<name>A0ABY5U5I4_LACSH</name>